<dbReference type="EMBL" id="ALNK01000021">
    <property type="protein sequence ID" value="EJU22538.1"/>
    <property type="molecule type" value="Genomic_DNA"/>
</dbReference>
<organism evidence="1 2">
    <name type="scientific">Peptoanaerobacter stomatis</name>
    <dbReference type="NCBI Taxonomy" id="796937"/>
    <lineage>
        <taxon>Bacteria</taxon>
        <taxon>Bacillati</taxon>
        <taxon>Bacillota</taxon>
        <taxon>Clostridia</taxon>
        <taxon>Peptostreptococcales</taxon>
        <taxon>Filifactoraceae</taxon>
        <taxon>Peptoanaerobacter</taxon>
    </lineage>
</organism>
<gene>
    <name evidence="1" type="ORF">HMPREF1143_1773</name>
</gene>
<evidence type="ECO:0000313" key="2">
    <source>
        <dbReference type="Proteomes" id="UP000005244"/>
    </source>
</evidence>
<dbReference type="Proteomes" id="UP000005244">
    <property type="component" value="Unassembled WGS sequence"/>
</dbReference>
<accession>J6HIS5</accession>
<comment type="caution">
    <text evidence="1">The sequence shown here is derived from an EMBL/GenBank/DDBJ whole genome shotgun (WGS) entry which is preliminary data.</text>
</comment>
<dbReference type="RefSeq" id="WP_009530997.1">
    <property type="nucleotide sequence ID" value="NZ_ALNK01000021.1"/>
</dbReference>
<keyword evidence="2" id="KW-1185">Reference proteome</keyword>
<dbReference type="AlphaFoldDB" id="J6HIS5"/>
<name>J6HIS5_9FIRM</name>
<proteinExistence type="predicted"/>
<reference evidence="1 2" key="1">
    <citation type="submission" date="2012-07" db="EMBL/GenBank/DDBJ databases">
        <authorList>
            <person name="Durkin A.S."/>
            <person name="McCorrison J."/>
            <person name="Torralba M."/>
            <person name="Gillis M."/>
            <person name="Methe B."/>
            <person name="Sutton G."/>
            <person name="Nelson K.E."/>
        </authorList>
    </citation>
    <scope>NUCLEOTIDE SEQUENCE [LARGE SCALE GENOMIC DNA]</scope>
    <source>
        <strain evidence="1 2">OBRC8</strain>
    </source>
</reference>
<evidence type="ECO:0000313" key="1">
    <source>
        <dbReference type="EMBL" id="EJU22538.1"/>
    </source>
</evidence>
<sequence length="61" mass="7205">MSKSATDSKRRYNEKNYDRLYITVKAGEKEKINNIAKKQNQSLNDFVNSAIYNYIDNLKEK</sequence>
<protein>
    <submittedName>
        <fullName evidence="1">Uncharacterized protein</fullName>
    </submittedName>
</protein>